<keyword evidence="2 7" id="KW-0813">Transport</keyword>
<feature type="transmembrane region" description="Helical" evidence="7">
    <location>
        <begin position="203"/>
        <end position="224"/>
    </location>
</feature>
<keyword evidence="10" id="KW-1185">Reference proteome</keyword>
<dbReference type="PANTHER" id="PTHR30193:SF37">
    <property type="entry name" value="INNER MEMBRANE ABC TRANSPORTER PERMEASE PROTEIN YCJO"/>
    <property type="match status" value="1"/>
</dbReference>
<dbReference type="CDD" id="cd06261">
    <property type="entry name" value="TM_PBP2"/>
    <property type="match status" value="1"/>
</dbReference>
<feature type="domain" description="ABC transmembrane type-1" evidence="8">
    <location>
        <begin position="55"/>
        <end position="265"/>
    </location>
</feature>
<feature type="transmembrane region" description="Helical" evidence="7">
    <location>
        <begin position="138"/>
        <end position="159"/>
    </location>
</feature>
<sequence>MAAPALLLFGLFAVLPLLGVVVLSFMSWDGLNDPTWTGLDNWREAIDDPVTREAVWLTVKLTALSFLFQAPISLLLGVFTAGRQRYRALLSILYFLPLLFSSAGIAISFQALADPNFGAGTALGIDALARDWLGDPDLALYVVVFVIGWSFIPFHALIYQAGVRQIPAELYEAARIDGAGAWTQFWRITLPQLKYTMVTSSTLMIVGSLTYFDLIFVLTGGGPGDATRVLPLDMYLTGFRSYEMGRASVIALVLAAVGLAVALGLNRFTGASRMESQREGV</sequence>
<keyword evidence="4 7" id="KW-0812">Transmembrane</keyword>
<evidence type="ECO:0000256" key="5">
    <source>
        <dbReference type="ARBA" id="ARBA00022989"/>
    </source>
</evidence>
<dbReference type="InterPro" id="IPR035906">
    <property type="entry name" value="MetI-like_sf"/>
</dbReference>
<accession>A0ABU2MNE3</accession>
<feature type="transmembrane region" description="Helical" evidence="7">
    <location>
        <begin position="92"/>
        <end position="113"/>
    </location>
</feature>
<dbReference type="RefSeq" id="WP_311704571.1">
    <property type="nucleotide sequence ID" value="NZ_JAVREL010000005.1"/>
</dbReference>
<dbReference type="Pfam" id="PF00528">
    <property type="entry name" value="BPD_transp_1"/>
    <property type="match status" value="1"/>
</dbReference>
<dbReference type="SUPFAM" id="SSF161098">
    <property type="entry name" value="MetI-like"/>
    <property type="match status" value="1"/>
</dbReference>
<dbReference type="InterPro" id="IPR051393">
    <property type="entry name" value="ABC_transporter_permease"/>
</dbReference>
<evidence type="ECO:0000256" key="3">
    <source>
        <dbReference type="ARBA" id="ARBA00022475"/>
    </source>
</evidence>
<dbReference type="InterPro" id="IPR000515">
    <property type="entry name" value="MetI-like"/>
</dbReference>
<gene>
    <name evidence="9" type="ORF">RM590_10950</name>
</gene>
<keyword evidence="6 7" id="KW-0472">Membrane</keyword>
<dbReference type="Proteomes" id="UP001183246">
    <property type="component" value="Unassembled WGS sequence"/>
</dbReference>
<feature type="transmembrane region" description="Helical" evidence="7">
    <location>
        <begin position="244"/>
        <end position="265"/>
    </location>
</feature>
<dbReference type="Gene3D" id="1.10.3720.10">
    <property type="entry name" value="MetI-like"/>
    <property type="match status" value="1"/>
</dbReference>
<evidence type="ECO:0000259" key="8">
    <source>
        <dbReference type="PROSITE" id="PS50928"/>
    </source>
</evidence>
<evidence type="ECO:0000256" key="1">
    <source>
        <dbReference type="ARBA" id="ARBA00004651"/>
    </source>
</evidence>
<evidence type="ECO:0000256" key="6">
    <source>
        <dbReference type="ARBA" id="ARBA00023136"/>
    </source>
</evidence>
<keyword evidence="3" id="KW-1003">Cell membrane</keyword>
<name>A0ABU2MNE3_9ACTN</name>
<evidence type="ECO:0000313" key="10">
    <source>
        <dbReference type="Proteomes" id="UP001183246"/>
    </source>
</evidence>
<evidence type="ECO:0000256" key="2">
    <source>
        <dbReference type="ARBA" id="ARBA00022448"/>
    </source>
</evidence>
<comment type="subcellular location">
    <subcellularLocation>
        <location evidence="1 7">Cell membrane</location>
        <topology evidence="1 7">Multi-pass membrane protein</topology>
    </subcellularLocation>
</comment>
<dbReference type="EMBL" id="JAVREL010000005">
    <property type="protein sequence ID" value="MDT0343129.1"/>
    <property type="molecule type" value="Genomic_DNA"/>
</dbReference>
<dbReference type="PROSITE" id="PS50928">
    <property type="entry name" value="ABC_TM1"/>
    <property type="match status" value="1"/>
</dbReference>
<evidence type="ECO:0000313" key="9">
    <source>
        <dbReference type="EMBL" id="MDT0343129.1"/>
    </source>
</evidence>
<protein>
    <submittedName>
        <fullName evidence="9">Sugar ABC transporter permease</fullName>
    </submittedName>
</protein>
<comment type="caution">
    <text evidence="9">The sequence shown here is derived from an EMBL/GenBank/DDBJ whole genome shotgun (WGS) entry which is preliminary data.</text>
</comment>
<feature type="transmembrane region" description="Helical" evidence="7">
    <location>
        <begin position="61"/>
        <end position="80"/>
    </location>
</feature>
<evidence type="ECO:0000256" key="7">
    <source>
        <dbReference type="RuleBase" id="RU363032"/>
    </source>
</evidence>
<organism evidence="9 10">
    <name type="scientific">Streptomyces litchfieldiae</name>
    <dbReference type="NCBI Taxonomy" id="3075543"/>
    <lineage>
        <taxon>Bacteria</taxon>
        <taxon>Bacillati</taxon>
        <taxon>Actinomycetota</taxon>
        <taxon>Actinomycetes</taxon>
        <taxon>Kitasatosporales</taxon>
        <taxon>Streptomycetaceae</taxon>
        <taxon>Streptomyces</taxon>
    </lineage>
</organism>
<proteinExistence type="inferred from homology"/>
<comment type="similarity">
    <text evidence="7">Belongs to the binding-protein-dependent transport system permease family.</text>
</comment>
<evidence type="ECO:0000256" key="4">
    <source>
        <dbReference type="ARBA" id="ARBA00022692"/>
    </source>
</evidence>
<dbReference type="PANTHER" id="PTHR30193">
    <property type="entry name" value="ABC TRANSPORTER PERMEASE PROTEIN"/>
    <property type="match status" value="1"/>
</dbReference>
<reference evidence="10" key="1">
    <citation type="submission" date="2023-07" db="EMBL/GenBank/DDBJ databases">
        <title>30 novel species of actinomycetes from the DSMZ collection.</title>
        <authorList>
            <person name="Nouioui I."/>
        </authorList>
    </citation>
    <scope>NUCLEOTIDE SEQUENCE [LARGE SCALE GENOMIC DNA]</scope>
    <source>
        <strain evidence="10">DSM 44938</strain>
    </source>
</reference>
<keyword evidence="5 7" id="KW-1133">Transmembrane helix</keyword>